<name>A0A401WQ18_ACEPA</name>
<comment type="caution">
    <text evidence="1">The sequence shown here is derived from an EMBL/GenBank/DDBJ whole genome shotgun (WGS) entry which is preliminary data.</text>
</comment>
<sequence>MKKENVTRIQSMIDRIKAPDFDLSKSDNYIKEISKICPLPEAIEILRSLRDKAIYEKKDQPTKATLNCLTHIVGWTAFPTEVQAHLRNILYELNKLDDDCSILVKDLMERGRYQVRSISTGQKYIEFCPRTEADSEKISKAKSLQIRMKKLSGIIVSYDDSLRKLPNPEYGYVFSDHSKISPNLIITDEDPMEFLSRWISDNRNIMH</sequence>
<reference evidence="1 2" key="1">
    <citation type="submission" date="2016-06" db="EMBL/GenBank/DDBJ databases">
        <title>Acetobacter pasteurianus NBRC 3188 whole genome sequencing project.</title>
        <authorList>
            <person name="Matsutani M."/>
            <person name="Shiwa Y."/>
            <person name="Okamoto-Kainuma A."/>
            <person name="Ishikawa M."/>
            <person name="Koizumi Y."/>
            <person name="Yoshikawa H."/>
            <person name="Yakushi T."/>
            <person name="Matsushita K."/>
        </authorList>
    </citation>
    <scope>NUCLEOTIDE SEQUENCE [LARGE SCALE GENOMIC DNA]</scope>
    <source>
        <strain evidence="1 2">NBRC 3188</strain>
    </source>
</reference>
<accession>A0A401WQ18</accession>
<dbReference type="Proteomes" id="UP000287300">
    <property type="component" value="Unassembled WGS sequence"/>
</dbReference>
<dbReference type="RefSeq" id="WP_124294896.1">
    <property type="nucleotide sequence ID" value="NZ_BDES01000002.1"/>
</dbReference>
<protein>
    <submittedName>
        <fullName evidence="1">Uncharacterized protein</fullName>
    </submittedName>
</protein>
<proteinExistence type="predicted"/>
<evidence type="ECO:0000313" key="1">
    <source>
        <dbReference type="EMBL" id="GCD51410.1"/>
    </source>
</evidence>
<gene>
    <name evidence="1" type="ORF">NBRC3188_0107</name>
</gene>
<organism evidence="1 2">
    <name type="scientific">Acetobacter pasteurianus NBRC 3188</name>
    <dbReference type="NCBI Taxonomy" id="1226663"/>
    <lineage>
        <taxon>Bacteria</taxon>
        <taxon>Pseudomonadati</taxon>
        <taxon>Pseudomonadota</taxon>
        <taxon>Alphaproteobacteria</taxon>
        <taxon>Acetobacterales</taxon>
        <taxon>Acetobacteraceae</taxon>
        <taxon>Acetobacter</taxon>
    </lineage>
</organism>
<evidence type="ECO:0000313" key="2">
    <source>
        <dbReference type="Proteomes" id="UP000287300"/>
    </source>
</evidence>
<dbReference type="AlphaFoldDB" id="A0A401WQ18"/>
<dbReference type="EMBL" id="BDES01000002">
    <property type="protein sequence ID" value="GCD51410.1"/>
    <property type="molecule type" value="Genomic_DNA"/>
</dbReference>